<evidence type="ECO:0000313" key="2">
    <source>
        <dbReference type="WBParaSite" id="JU765_v2.g12107.t1"/>
    </source>
</evidence>
<organism evidence="1 2">
    <name type="scientific">Panagrolaimus sp. JU765</name>
    <dbReference type="NCBI Taxonomy" id="591449"/>
    <lineage>
        <taxon>Eukaryota</taxon>
        <taxon>Metazoa</taxon>
        <taxon>Ecdysozoa</taxon>
        <taxon>Nematoda</taxon>
        <taxon>Chromadorea</taxon>
        <taxon>Rhabditida</taxon>
        <taxon>Tylenchina</taxon>
        <taxon>Panagrolaimomorpha</taxon>
        <taxon>Panagrolaimoidea</taxon>
        <taxon>Panagrolaimidae</taxon>
        <taxon>Panagrolaimus</taxon>
    </lineage>
</organism>
<dbReference type="WBParaSite" id="JU765_v2.g12107.t1">
    <property type="protein sequence ID" value="JU765_v2.g12107.t1"/>
    <property type="gene ID" value="JU765_v2.g12107"/>
</dbReference>
<dbReference type="Proteomes" id="UP000887576">
    <property type="component" value="Unplaced"/>
</dbReference>
<name>A0AC34Q1X8_9BILA</name>
<sequence>MMYFLGLLEIPPIIPENNIANDVTRSTEERIVEHIECAQLAGNLAKTFKTCPSVSVNVSPHGIKILSISDQKVIDRIALHKVIEAFSYNDGFGNYNVALLIQLSRNTQNCYLFQSPVGETADLLCKNIKEAFSVIENMAQKTSSNQ</sequence>
<accession>A0AC34Q1X8</accession>
<reference evidence="2" key="1">
    <citation type="submission" date="2022-11" db="UniProtKB">
        <authorList>
            <consortium name="WormBaseParasite"/>
        </authorList>
    </citation>
    <scope>IDENTIFICATION</scope>
</reference>
<evidence type="ECO:0000313" key="1">
    <source>
        <dbReference type="Proteomes" id="UP000887576"/>
    </source>
</evidence>
<protein>
    <submittedName>
        <fullName evidence="2">PID domain-containing protein</fullName>
    </submittedName>
</protein>
<proteinExistence type="predicted"/>